<comment type="caution">
    <text evidence="2">The sequence shown here is derived from an EMBL/GenBank/DDBJ whole genome shotgun (WGS) entry which is preliminary data.</text>
</comment>
<gene>
    <name evidence="2" type="ORF">ACHAWO_008728</name>
</gene>
<dbReference type="Proteomes" id="UP001530400">
    <property type="component" value="Unassembled WGS sequence"/>
</dbReference>
<dbReference type="EMBL" id="JALLPJ020001414">
    <property type="protein sequence ID" value="KAL3764733.1"/>
    <property type="molecule type" value="Genomic_DNA"/>
</dbReference>
<evidence type="ECO:0000313" key="2">
    <source>
        <dbReference type="EMBL" id="KAL3764733.1"/>
    </source>
</evidence>
<keyword evidence="3" id="KW-1185">Reference proteome</keyword>
<reference evidence="2 3" key="1">
    <citation type="submission" date="2024-10" db="EMBL/GenBank/DDBJ databases">
        <title>Updated reference genomes for cyclostephanoid diatoms.</title>
        <authorList>
            <person name="Roberts W.R."/>
            <person name="Alverson A.J."/>
        </authorList>
    </citation>
    <scope>NUCLEOTIDE SEQUENCE [LARGE SCALE GENOMIC DNA]</scope>
    <source>
        <strain evidence="2 3">AJA010-31</strain>
    </source>
</reference>
<sequence length="147" mass="14419">MRKGGSVLISAGEGLSDADRVDGGDGGNLVIAGGYEQDVTVMGSGGSVNFETGQSEQGSSGNLLISSASSNHYLSGSISLSTGEGKQGPSGAISLQTGFSDHSAGGVKLHVGETFGYRNGVDVSIATGLTTSSSMKGGTVRITAGEG</sequence>
<protein>
    <submittedName>
        <fullName evidence="2">Uncharacterized protein</fullName>
    </submittedName>
</protein>
<name>A0ABD3MLE0_9STRA</name>
<dbReference type="AlphaFoldDB" id="A0ABD3MLE0"/>
<organism evidence="2 3">
    <name type="scientific">Cyclotella atomus</name>
    <dbReference type="NCBI Taxonomy" id="382360"/>
    <lineage>
        <taxon>Eukaryota</taxon>
        <taxon>Sar</taxon>
        <taxon>Stramenopiles</taxon>
        <taxon>Ochrophyta</taxon>
        <taxon>Bacillariophyta</taxon>
        <taxon>Coscinodiscophyceae</taxon>
        <taxon>Thalassiosirophycidae</taxon>
        <taxon>Stephanodiscales</taxon>
        <taxon>Stephanodiscaceae</taxon>
        <taxon>Cyclotella</taxon>
    </lineage>
</organism>
<feature type="region of interest" description="Disordered" evidence="1">
    <location>
        <begin position="76"/>
        <end position="95"/>
    </location>
</feature>
<accession>A0ABD3MLE0</accession>
<proteinExistence type="predicted"/>
<evidence type="ECO:0000256" key="1">
    <source>
        <dbReference type="SAM" id="MobiDB-lite"/>
    </source>
</evidence>
<evidence type="ECO:0000313" key="3">
    <source>
        <dbReference type="Proteomes" id="UP001530400"/>
    </source>
</evidence>